<accession>A0A4Y8M082</accession>
<sequence length="159" mass="17712">MEPSVVQLEEFGVVGVTFTANLKEIVEEELGSKAAASLKSRADEVMGRVGDAIYLVQIYPMKENFNPNVDRFTQIIGYKVIGSSIAPTDMIHHVVPANRYVKCTHKGLESELGRTYDFLYGTYVGQLGTHPVGYDFEIMDERFIPDSPDNEIDLHIAIA</sequence>
<dbReference type="InterPro" id="IPR029442">
    <property type="entry name" value="GyrI-like"/>
</dbReference>
<gene>
    <name evidence="2" type="ORF">E2980_10175</name>
</gene>
<keyword evidence="3" id="KW-1185">Reference proteome</keyword>
<organism evidence="2 3">
    <name type="scientific">Cohnella luojiensis</name>
    <dbReference type="NCBI Taxonomy" id="652876"/>
    <lineage>
        <taxon>Bacteria</taxon>
        <taxon>Bacillati</taxon>
        <taxon>Bacillota</taxon>
        <taxon>Bacilli</taxon>
        <taxon>Bacillales</taxon>
        <taxon>Paenibacillaceae</taxon>
        <taxon>Cohnella</taxon>
    </lineage>
</organism>
<name>A0A4Y8M082_9BACL</name>
<dbReference type="EMBL" id="SOMN01000010">
    <property type="protein sequence ID" value="TFE27253.1"/>
    <property type="molecule type" value="Genomic_DNA"/>
</dbReference>
<dbReference type="SMART" id="SM00871">
    <property type="entry name" value="AraC_E_bind"/>
    <property type="match status" value="1"/>
</dbReference>
<dbReference type="Gene3D" id="3.20.80.10">
    <property type="entry name" value="Regulatory factor, effector binding domain"/>
    <property type="match status" value="1"/>
</dbReference>
<reference evidence="2 3" key="1">
    <citation type="submission" date="2019-03" db="EMBL/GenBank/DDBJ databases">
        <title>Cohnella endophytica sp. nov., a novel endophytic bacterium isolated from bark of Sonneratia apetala.</title>
        <authorList>
            <person name="Tuo L."/>
        </authorList>
    </citation>
    <scope>NUCLEOTIDE SEQUENCE [LARGE SCALE GENOMIC DNA]</scope>
    <source>
        <strain evidence="2 3">CCTCC AB 208254</strain>
    </source>
</reference>
<comment type="caution">
    <text evidence="2">The sequence shown here is derived from an EMBL/GenBank/DDBJ whole genome shotgun (WGS) entry which is preliminary data.</text>
</comment>
<proteinExistence type="predicted"/>
<dbReference type="Proteomes" id="UP000297900">
    <property type="component" value="Unassembled WGS sequence"/>
</dbReference>
<feature type="domain" description="AraC effector-binding" evidence="1">
    <location>
        <begin position="1"/>
        <end position="159"/>
    </location>
</feature>
<dbReference type="SUPFAM" id="SSF55136">
    <property type="entry name" value="Probable bacterial effector-binding domain"/>
    <property type="match status" value="1"/>
</dbReference>
<evidence type="ECO:0000259" key="1">
    <source>
        <dbReference type="SMART" id="SM00871"/>
    </source>
</evidence>
<dbReference type="OrthoDB" id="2449587at2"/>
<dbReference type="InterPro" id="IPR011256">
    <property type="entry name" value="Reg_factor_effector_dom_sf"/>
</dbReference>
<dbReference type="Pfam" id="PF06445">
    <property type="entry name" value="GyrI-like"/>
    <property type="match status" value="1"/>
</dbReference>
<dbReference type="RefSeq" id="WP_135152077.1">
    <property type="nucleotide sequence ID" value="NZ_SOMN01000010.1"/>
</dbReference>
<protein>
    <submittedName>
        <fullName evidence="2">AraC family transcriptional regulator</fullName>
    </submittedName>
</protein>
<dbReference type="AlphaFoldDB" id="A0A4Y8M082"/>
<evidence type="ECO:0000313" key="2">
    <source>
        <dbReference type="EMBL" id="TFE27253.1"/>
    </source>
</evidence>
<dbReference type="InterPro" id="IPR010499">
    <property type="entry name" value="AraC_E-bd"/>
</dbReference>
<evidence type="ECO:0000313" key="3">
    <source>
        <dbReference type="Proteomes" id="UP000297900"/>
    </source>
</evidence>